<gene>
    <name evidence="8" type="ORF">M378DRAFT_155305</name>
</gene>
<organism evidence="8 9">
    <name type="scientific">Amanita muscaria (strain Koide BX008)</name>
    <dbReference type="NCBI Taxonomy" id="946122"/>
    <lineage>
        <taxon>Eukaryota</taxon>
        <taxon>Fungi</taxon>
        <taxon>Dikarya</taxon>
        <taxon>Basidiomycota</taxon>
        <taxon>Agaricomycotina</taxon>
        <taxon>Agaricomycetes</taxon>
        <taxon>Agaricomycetidae</taxon>
        <taxon>Agaricales</taxon>
        <taxon>Pluteineae</taxon>
        <taxon>Amanitaceae</taxon>
        <taxon>Amanita</taxon>
    </lineage>
</organism>
<evidence type="ECO:0000259" key="6">
    <source>
        <dbReference type="PROSITE" id="PS50942"/>
    </source>
</evidence>
<feature type="region of interest" description="Disordered" evidence="5">
    <location>
        <begin position="332"/>
        <end position="367"/>
    </location>
</feature>
<dbReference type="SUPFAM" id="SSF48464">
    <property type="entry name" value="ENTH/VHS domain"/>
    <property type="match status" value="1"/>
</dbReference>
<dbReference type="GO" id="GO:0007015">
    <property type="term" value="P:actin filament organization"/>
    <property type="evidence" value="ECO:0007669"/>
    <property type="project" value="TreeGrafter"/>
</dbReference>
<dbReference type="InterPro" id="IPR035964">
    <property type="entry name" value="I/LWEQ_dom_sf"/>
</dbReference>
<proteinExistence type="inferred from homology"/>
<dbReference type="SUPFAM" id="SSF89009">
    <property type="entry name" value="GAT-like domain"/>
    <property type="match status" value="1"/>
</dbReference>
<evidence type="ECO:0000313" key="9">
    <source>
        <dbReference type="Proteomes" id="UP000054549"/>
    </source>
</evidence>
<dbReference type="SUPFAM" id="SSF109885">
    <property type="entry name" value="I/LWEQ domain"/>
    <property type="match status" value="1"/>
</dbReference>
<dbReference type="GO" id="GO:0051015">
    <property type="term" value="F:actin filament binding"/>
    <property type="evidence" value="ECO:0007669"/>
    <property type="project" value="TreeGrafter"/>
</dbReference>
<dbReference type="PANTHER" id="PTHR10407">
    <property type="entry name" value="HUNTINGTIN INTERACTING PROTEIN 1"/>
    <property type="match status" value="1"/>
</dbReference>
<dbReference type="FunFam" id="1.25.40.90:FF:000021">
    <property type="entry name" value="Cytoskeleton assembly control protein Sla2"/>
    <property type="match status" value="1"/>
</dbReference>
<dbReference type="GO" id="GO:0030136">
    <property type="term" value="C:clathrin-coated vesicle"/>
    <property type="evidence" value="ECO:0007669"/>
    <property type="project" value="TreeGrafter"/>
</dbReference>
<dbReference type="Gene3D" id="1.25.40.90">
    <property type="match status" value="1"/>
</dbReference>
<feature type="domain" description="ENTH" evidence="6">
    <location>
        <begin position="26"/>
        <end position="155"/>
    </location>
</feature>
<dbReference type="InterPro" id="IPR011417">
    <property type="entry name" value="ANTH_dom"/>
</dbReference>
<dbReference type="SMART" id="SM00273">
    <property type="entry name" value="ENTH"/>
    <property type="match status" value="1"/>
</dbReference>
<comment type="subcellular location">
    <subcellularLocation>
        <location evidence="1">Cytoplasm</location>
    </subcellularLocation>
</comment>
<dbReference type="HOGENOM" id="CLU_004601_0_0_1"/>
<dbReference type="GO" id="GO:0043325">
    <property type="term" value="F:phosphatidylinositol-3,4-bisphosphate binding"/>
    <property type="evidence" value="ECO:0007669"/>
    <property type="project" value="TreeGrafter"/>
</dbReference>
<dbReference type="OrthoDB" id="10262320at2759"/>
<dbReference type="STRING" id="946122.A0A0C2XR48"/>
<dbReference type="Pfam" id="PF07651">
    <property type="entry name" value="ANTH"/>
    <property type="match status" value="1"/>
</dbReference>
<evidence type="ECO:0000256" key="4">
    <source>
        <dbReference type="ARBA" id="ARBA00023203"/>
    </source>
</evidence>
<dbReference type="CDD" id="cd17007">
    <property type="entry name" value="ANTH_N_Sla2p"/>
    <property type="match status" value="1"/>
</dbReference>
<dbReference type="InterPro" id="IPR030224">
    <property type="entry name" value="Sla2_fam"/>
</dbReference>
<evidence type="ECO:0000256" key="1">
    <source>
        <dbReference type="ARBA" id="ARBA00004496"/>
    </source>
</evidence>
<keyword evidence="3" id="KW-0963">Cytoplasm</keyword>
<evidence type="ECO:0000259" key="7">
    <source>
        <dbReference type="PROSITE" id="PS50945"/>
    </source>
</evidence>
<evidence type="ECO:0000313" key="8">
    <source>
        <dbReference type="EMBL" id="KIL71703.1"/>
    </source>
</evidence>
<dbReference type="InterPro" id="IPR008942">
    <property type="entry name" value="ENTH_VHS"/>
</dbReference>
<evidence type="ECO:0000256" key="3">
    <source>
        <dbReference type="ARBA" id="ARBA00022490"/>
    </source>
</evidence>
<reference evidence="8 9" key="1">
    <citation type="submission" date="2014-04" db="EMBL/GenBank/DDBJ databases">
        <title>Evolutionary Origins and Diversification of the Mycorrhizal Mutualists.</title>
        <authorList>
            <consortium name="DOE Joint Genome Institute"/>
            <consortium name="Mycorrhizal Genomics Consortium"/>
            <person name="Kohler A."/>
            <person name="Kuo A."/>
            <person name="Nagy L.G."/>
            <person name="Floudas D."/>
            <person name="Copeland A."/>
            <person name="Barry K.W."/>
            <person name="Cichocki N."/>
            <person name="Veneault-Fourrey C."/>
            <person name="LaButti K."/>
            <person name="Lindquist E.A."/>
            <person name="Lipzen A."/>
            <person name="Lundell T."/>
            <person name="Morin E."/>
            <person name="Murat C."/>
            <person name="Riley R."/>
            <person name="Ohm R."/>
            <person name="Sun H."/>
            <person name="Tunlid A."/>
            <person name="Henrissat B."/>
            <person name="Grigoriev I.V."/>
            <person name="Hibbett D.S."/>
            <person name="Martin F."/>
        </authorList>
    </citation>
    <scope>NUCLEOTIDE SEQUENCE [LARGE SCALE GENOMIC DNA]</scope>
    <source>
        <strain evidence="8 9">Koide BX008</strain>
    </source>
</reference>
<dbReference type="GO" id="GO:0006897">
    <property type="term" value="P:endocytosis"/>
    <property type="evidence" value="ECO:0007669"/>
    <property type="project" value="InterPro"/>
</dbReference>
<dbReference type="InterPro" id="IPR013809">
    <property type="entry name" value="ENTH"/>
</dbReference>
<dbReference type="PANTHER" id="PTHR10407:SF15">
    <property type="entry name" value="HUNTINGTIN INTERACTING PROTEIN 1"/>
    <property type="match status" value="1"/>
</dbReference>
<dbReference type="FunCoup" id="A0A0C2XR48">
    <property type="interactions" value="146"/>
</dbReference>
<accession>A0A0C2XR48</accession>
<keyword evidence="4" id="KW-0009">Actin-binding</keyword>
<comment type="similarity">
    <text evidence="2">Belongs to the SLA2 family.</text>
</comment>
<dbReference type="EMBL" id="KN818222">
    <property type="protein sequence ID" value="KIL71703.1"/>
    <property type="molecule type" value="Genomic_DNA"/>
</dbReference>
<feature type="region of interest" description="Disordered" evidence="5">
    <location>
        <begin position="285"/>
        <end position="316"/>
    </location>
</feature>
<dbReference type="FunFam" id="1.20.1410.10:FF:000004">
    <property type="entry name" value="Cytoskeleton assembly control protein Sla2"/>
    <property type="match status" value="1"/>
</dbReference>
<name>A0A0C2XR48_AMAMK</name>
<dbReference type="GO" id="GO:0035615">
    <property type="term" value="F:clathrin adaptor activity"/>
    <property type="evidence" value="ECO:0007669"/>
    <property type="project" value="TreeGrafter"/>
</dbReference>
<dbReference type="GO" id="GO:0080025">
    <property type="term" value="F:phosphatidylinositol-3,5-bisphosphate binding"/>
    <property type="evidence" value="ECO:0007669"/>
    <property type="project" value="TreeGrafter"/>
</dbReference>
<sequence length="1069" mass="121354">MYGGRSRNTPGFDLDDEVHYPTRPVDKDKAEHELVINIKKATSPEESAPKQKHVRKCIVFTWDYHSSISFWNGLRVQPIIADEVQTFKALITVHKVLQEGHPITIKEAHGQTAWLETCSRTVGLDGQRGYGPLIKTYVQFVLAKLRFHRLRPEFNGLFEYEEYITLKGIDDPNEGYETISDLMALQDQIDSFQKMIFSHFKHSTNNECRISALVPLVKESWGIYKFITSMLRAMYRKTNDMEALEPLGQRYVYQHNNLRKYYYECSNLKYLTGLINVPKLGQEPPNLLDGGDAPELPARPKTKTEPSVPPAPSPSAAEINEQARLLKQYEDQQTALQAQREAEERAREEQERMQQVEFDRRQREQAETQRLAQEQLLQQQMQQQMLYSNQAAQQQVGELEREMLAMRGQYERDQIFLEQYDRRVKALEAELSSVSANINSQLASKDDLIKQLQDQVTLWRNKYEALAKLYSQLRTEHLDMLSKFKQMQLKANSAQEVVDRMERMERDLKAKNIELADMLRERDRARFEIDRQKSTHKEEIDRVRRELSFANERAEDASRSKNSEVSTVLSKYNRQISELEDSLMGKQMQIEELLDKLHNANDNLEHLKEEKDQEIMILQEGMDSTIKELSEAQQNQGLIDETTGAQIDNLILDQRKKFNEIIDSILQACVHKLDDSIYELESPSQAGNLNSTPEYTLSMVEKSINNATDFAAVFDLFLGGEPGGEHVDVIKSANEFAQSMSDVLINTKGITRLASDDDASDKIVNIAKSAGDSGLRFFENLQSYRLDLLQPSQRRDVPARNNAQVRTALTKLSEVVDSMVPKGKSLARANGDIGDIVEQEMQGAARAIELATQRLQELMARPKDTRSAVDLKVHDSILAAAMAITNAIARLIKAATESQQEIVAQGRGSSSRQQFYKRNNRWTEGLISAAKAVAFATNLLIESADGVLTGTHSFEQLIVASNGVAGATAQLVAASRVKANLMSKTQERLEAAAKAVAEACKALVKEVKALSAKQTEEEEVDYKNMAGLEFKKREMEQQVEILRLEKDLGAARHRLGAMRRAGYHTDETE</sequence>
<dbReference type="GO" id="GO:0030479">
    <property type="term" value="C:actin cortical patch"/>
    <property type="evidence" value="ECO:0007669"/>
    <property type="project" value="TreeGrafter"/>
</dbReference>
<dbReference type="GO" id="GO:0048268">
    <property type="term" value="P:clathrin coat assembly"/>
    <property type="evidence" value="ECO:0007669"/>
    <property type="project" value="TreeGrafter"/>
</dbReference>
<keyword evidence="9" id="KW-1185">Reference proteome</keyword>
<feature type="region of interest" description="Disordered" evidence="5">
    <location>
        <begin position="1"/>
        <end position="23"/>
    </location>
</feature>
<feature type="compositionally biased region" description="Basic and acidic residues" evidence="5">
    <location>
        <begin position="340"/>
        <end position="367"/>
    </location>
</feature>
<dbReference type="Pfam" id="PF01608">
    <property type="entry name" value="I_LWEQ"/>
    <property type="match status" value="1"/>
</dbReference>
<dbReference type="InParanoid" id="A0A0C2XR48"/>
<evidence type="ECO:0000256" key="2">
    <source>
        <dbReference type="ARBA" id="ARBA00010135"/>
    </source>
</evidence>
<dbReference type="PROSITE" id="PS50945">
    <property type="entry name" value="I_LWEQ"/>
    <property type="match status" value="1"/>
</dbReference>
<evidence type="ECO:0008006" key="10">
    <source>
        <dbReference type="Google" id="ProtNLM"/>
    </source>
</evidence>
<protein>
    <recommendedName>
        <fullName evidence="10">Cytoskeleton assembly control protein</fullName>
    </recommendedName>
</protein>
<dbReference type="AlphaFoldDB" id="A0A0C2XR48"/>
<dbReference type="SMART" id="SM00307">
    <property type="entry name" value="ILWEQ"/>
    <property type="match status" value="1"/>
</dbReference>
<dbReference type="GO" id="GO:0032051">
    <property type="term" value="F:clathrin light chain binding"/>
    <property type="evidence" value="ECO:0007669"/>
    <property type="project" value="TreeGrafter"/>
</dbReference>
<dbReference type="Gene3D" id="1.20.1410.10">
    <property type="entry name" value="I/LWEQ domain"/>
    <property type="match status" value="1"/>
</dbReference>
<feature type="domain" description="I/LWEQ" evidence="7">
    <location>
        <begin position="825"/>
        <end position="1066"/>
    </location>
</feature>
<dbReference type="Proteomes" id="UP000054549">
    <property type="component" value="Unassembled WGS sequence"/>
</dbReference>
<dbReference type="PROSITE" id="PS50942">
    <property type="entry name" value="ENTH"/>
    <property type="match status" value="1"/>
</dbReference>
<dbReference type="InterPro" id="IPR002558">
    <property type="entry name" value="ILWEQ_dom"/>
</dbReference>
<evidence type="ECO:0000256" key="5">
    <source>
        <dbReference type="SAM" id="MobiDB-lite"/>
    </source>
</evidence>